<sequence>MIRLSYNETLKKASKRLVELNYLLEEAAIRQQEKYNGWAMDNIQSAYKNCLGEGKEEIGKIMVTRLAQIDVRILTWEAHRCYMEVFDYFFNKLKGPKKEDDFHKEGKKLKIIKDMFEKKKKELTEF</sequence>
<dbReference type="Proteomes" id="UP000094056">
    <property type="component" value="Unassembled WGS sequence"/>
</dbReference>
<evidence type="ECO:0000313" key="1">
    <source>
        <dbReference type="EMBL" id="ODS34384.1"/>
    </source>
</evidence>
<gene>
    <name evidence="1" type="ORF">SCARUB_00515</name>
</gene>
<accession>A0A1E3XHK1</accession>
<proteinExistence type="predicted"/>
<comment type="caution">
    <text evidence="1">The sequence shown here is derived from an EMBL/GenBank/DDBJ whole genome shotgun (WGS) entry which is preliminary data.</text>
</comment>
<dbReference type="EMBL" id="MAYW01000008">
    <property type="protein sequence ID" value="ODS34384.1"/>
    <property type="molecule type" value="Genomic_DNA"/>
</dbReference>
<name>A0A1E3XHK1_9BACT</name>
<dbReference type="AlphaFoldDB" id="A0A1E3XHK1"/>
<protein>
    <submittedName>
        <fullName evidence="1">Uncharacterized protein</fullName>
    </submittedName>
</protein>
<reference evidence="1 2" key="1">
    <citation type="submission" date="2016-07" db="EMBL/GenBank/DDBJ databases">
        <title>Draft genome of Scalindua rubra, obtained from a brine-seawater interface in the Red Sea, sheds light on salt adaptation in anammox bacteria.</title>
        <authorList>
            <person name="Speth D.R."/>
            <person name="Lagkouvardos I."/>
            <person name="Wang Y."/>
            <person name="Qian P.-Y."/>
            <person name="Dutilh B.E."/>
            <person name="Jetten M.S."/>
        </authorList>
    </citation>
    <scope>NUCLEOTIDE SEQUENCE [LARGE SCALE GENOMIC DNA]</scope>
    <source>
        <strain evidence="1">BSI-1</strain>
    </source>
</reference>
<evidence type="ECO:0000313" key="2">
    <source>
        <dbReference type="Proteomes" id="UP000094056"/>
    </source>
</evidence>
<organism evidence="1 2">
    <name type="scientific">Candidatus Scalindua rubra</name>
    <dbReference type="NCBI Taxonomy" id="1872076"/>
    <lineage>
        <taxon>Bacteria</taxon>
        <taxon>Pseudomonadati</taxon>
        <taxon>Planctomycetota</taxon>
        <taxon>Candidatus Brocadiia</taxon>
        <taxon>Candidatus Brocadiales</taxon>
        <taxon>Candidatus Scalinduaceae</taxon>
        <taxon>Candidatus Scalindua</taxon>
    </lineage>
</organism>